<proteinExistence type="predicted"/>
<dbReference type="EMBL" id="GGFK01015751">
    <property type="protein sequence ID" value="MBW49072.1"/>
    <property type="molecule type" value="Transcribed_RNA"/>
</dbReference>
<dbReference type="AlphaFoldDB" id="A0A2M4B7U4"/>
<sequence length="69" mass="7236">MTTTTSSALYAVRGFVLISVALPSGSRSSSNNSGWSGWVVLSPHHFTSFLASRIVTSSSTNGSETNILD</sequence>
<reference evidence="1" key="1">
    <citation type="submission" date="2018-01" db="EMBL/GenBank/DDBJ databases">
        <title>An insight into the sialome of Amazonian anophelines.</title>
        <authorList>
            <person name="Ribeiro J.M."/>
            <person name="Scarpassa V."/>
            <person name="Calvo E."/>
        </authorList>
    </citation>
    <scope>NUCLEOTIDE SEQUENCE</scope>
    <source>
        <tissue evidence="1">Salivary glands</tissue>
    </source>
</reference>
<organism evidence="1">
    <name type="scientific">Anopheles triannulatus</name>
    <dbReference type="NCBI Taxonomy" id="58253"/>
    <lineage>
        <taxon>Eukaryota</taxon>
        <taxon>Metazoa</taxon>
        <taxon>Ecdysozoa</taxon>
        <taxon>Arthropoda</taxon>
        <taxon>Hexapoda</taxon>
        <taxon>Insecta</taxon>
        <taxon>Pterygota</taxon>
        <taxon>Neoptera</taxon>
        <taxon>Endopterygota</taxon>
        <taxon>Diptera</taxon>
        <taxon>Nematocera</taxon>
        <taxon>Culicoidea</taxon>
        <taxon>Culicidae</taxon>
        <taxon>Anophelinae</taxon>
        <taxon>Anopheles</taxon>
    </lineage>
</organism>
<evidence type="ECO:0000313" key="1">
    <source>
        <dbReference type="EMBL" id="MBW49072.1"/>
    </source>
</evidence>
<name>A0A2M4B7U4_9DIPT</name>
<protein>
    <submittedName>
        <fullName evidence="1">Putative secreted protein</fullName>
    </submittedName>
</protein>
<accession>A0A2M4B7U4</accession>